<protein>
    <submittedName>
        <fullName evidence="2">Uncharacterized protein</fullName>
    </submittedName>
</protein>
<proteinExistence type="predicted"/>
<gene>
    <name evidence="2" type="ORF">EHAR0213_LOCUS16428</name>
</gene>
<accession>A0A7S3JKA4</accession>
<name>A0A7S3JKA4_9SPIT</name>
<feature type="region of interest" description="Disordered" evidence="1">
    <location>
        <begin position="194"/>
        <end position="214"/>
    </location>
</feature>
<evidence type="ECO:0000256" key="1">
    <source>
        <dbReference type="SAM" id="MobiDB-lite"/>
    </source>
</evidence>
<reference evidence="2" key="1">
    <citation type="submission" date="2021-01" db="EMBL/GenBank/DDBJ databases">
        <authorList>
            <person name="Corre E."/>
            <person name="Pelletier E."/>
            <person name="Niang G."/>
            <person name="Scheremetjew M."/>
            <person name="Finn R."/>
            <person name="Kale V."/>
            <person name="Holt S."/>
            <person name="Cochrane G."/>
            <person name="Meng A."/>
            <person name="Brown T."/>
            <person name="Cohen L."/>
        </authorList>
    </citation>
    <scope>NUCLEOTIDE SEQUENCE</scope>
    <source>
        <strain evidence="2">FSP1.4</strain>
    </source>
</reference>
<dbReference type="EMBL" id="HBII01038808">
    <property type="protein sequence ID" value="CAE0357509.1"/>
    <property type="molecule type" value="Transcribed_RNA"/>
</dbReference>
<organism evidence="2">
    <name type="scientific">Euplotes harpa</name>
    <dbReference type="NCBI Taxonomy" id="151035"/>
    <lineage>
        <taxon>Eukaryota</taxon>
        <taxon>Sar</taxon>
        <taxon>Alveolata</taxon>
        <taxon>Ciliophora</taxon>
        <taxon>Intramacronucleata</taxon>
        <taxon>Spirotrichea</taxon>
        <taxon>Hypotrichia</taxon>
        <taxon>Euplotida</taxon>
        <taxon>Euplotidae</taxon>
        <taxon>Euplotes</taxon>
    </lineage>
</organism>
<sequence length="238" mass="27604">MFERDLKHLQSPKKIVRSKYDSTMIWSDKSTEKQSNLKASIIKEEQTMTSEQMLQVIQPMCEGKISRKNLGYSFVKGNQPGLESNVNIHEFLIDTQKPLTKVQLKQLFPNQHIIRIDTAYDCINGKTNTVSRVRIRTHKDDDKVSKIKQGLTTRGYEFSDPTPVECGKHENFIQTHAVKWHDPKVEISQKLYQADKKPKEVKPRAPKEIKDKENSYRKSVYDWNKLKKGTRKATAKAS</sequence>
<dbReference type="AlphaFoldDB" id="A0A7S3JKA4"/>
<evidence type="ECO:0000313" key="2">
    <source>
        <dbReference type="EMBL" id="CAE0357509.1"/>
    </source>
</evidence>